<dbReference type="Gene3D" id="3.60.40.10">
    <property type="entry name" value="PPM-type phosphatase domain"/>
    <property type="match status" value="1"/>
</dbReference>
<keyword evidence="5" id="KW-1185">Reference proteome</keyword>
<dbReference type="InterPro" id="IPR036457">
    <property type="entry name" value="PPM-type-like_dom_sf"/>
</dbReference>
<dbReference type="SUPFAM" id="SSF81606">
    <property type="entry name" value="PP2C-like"/>
    <property type="match status" value="1"/>
</dbReference>
<evidence type="ECO:0000256" key="2">
    <source>
        <dbReference type="SAM" id="MobiDB-lite"/>
    </source>
</evidence>
<dbReference type="PANTHER" id="PTHR43156">
    <property type="entry name" value="STAGE II SPORULATION PROTEIN E-RELATED"/>
    <property type="match status" value="1"/>
</dbReference>
<evidence type="ECO:0000256" key="1">
    <source>
        <dbReference type="ARBA" id="ARBA00022801"/>
    </source>
</evidence>
<dbReference type="Pfam" id="PF07228">
    <property type="entry name" value="SpoIIE"/>
    <property type="match status" value="1"/>
</dbReference>
<dbReference type="PANTHER" id="PTHR43156:SF2">
    <property type="entry name" value="STAGE II SPORULATION PROTEIN E"/>
    <property type="match status" value="1"/>
</dbReference>
<keyword evidence="1" id="KW-0378">Hydrolase</keyword>
<evidence type="ECO:0000259" key="3">
    <source>
        <dbReference type="SMART" id="SM00331"/>
    </source>
</evidence>
<organism evidence="4 5">
    <name type="scientific">Saccharothrix mutabilis subsp. mutabilis</name>
    <dbReference type="NCBI Taxonomy" id="66855"/>
    <lineage>
        <taxon>Bacteria</taxon>
        <taxon>Bacillati</taxon>
        <taxon>Actinomycetota</taxon>
        <taxon>Actinomycetes</taxon>
        <taxon>Pseudonocardiales</taxon>
        <taxon>Pseudonocardiaceae</taxon>
        <taxon>Saccharothrix</taxon>
    </lineage>
</organism>
<comment type="caution">
    <text evidence="4">The sequence shown here is derived from an EMBL/GenBank/DDBJ whole genome shotgun (WGS) entry which is preliminary data.</text>
</comment>
<reference evidence="4 5" key="1">
    <citation type="journal article" date="2019" name="Int. J. Syst. Evol. Microbiol.">
        <title>The Global Catalogue of Microorganisms (GCM) 10K type strain sequencing project: providing services to taxonomists for standard genome sequencing and annotation.</title>
        <authorList>
            <consortium name="The Broad Institute Genomics Platform"/>
            <consortium name="The Broad Institute Genome Sequencing Center for Infectious Disease"/>
            <person name="Wu L."/>
            <person name="Ma J."/>
        </authorList>
    </citation>
    <scope>NUCLEOTIDE SEQUENCE [LARGE SCALE GENOMIC DNA]</scope>
    <source>
        <strain evidence="4 5">JCM 3380</strain>
    </source>
</reference>
<dbReference type="RefSeq" id="WP_343936981.1">
    <property type="nucleotide sequence ID" value="NZ_BAAABU010000017.1"/>
</dbReference>
<gene>
    <name evidence="4" type="ORF">GCM10010492_56640</name>
</gene>
<name>A0ABN0UFZ6_9PSEU</name>
<dbReference type="InterPro" id="IPR052016">
    <property type="entry name" value="Bact_Sigma-Reg"/>
</dbReference>
<dbReference type="EMBL" id="BAAABU010000017">
    <property type="protein sequence ID" value="GAA0249304.1"/>
    <property type="molecule type" value="Genomic_DNA"/>
</dbReference>
<evidence type="ECO:0000313" key="4">
    <source>
        <dbReference type="EMBL" id="GAA0249304.1"/>
    </source>
</evidence>
<feature type="domain" description="PPM-type phosphatase" evidence="3">
    <location>
        <begin position="303"/>
        <end position="519"/>
    </location>
</feature>
<feature type="region of interest" description="Disordered" evidence="2">
    <location>
        <begin position="1"/>
        <end position="23"/>
    </location>
</feature>
<dbReference type="InterPro" id="IPR001932">
    <property type="entry name" value="PPM-type_phosphatase-like_dom"/>
</dbReference>
<protein>
    <submittedName>
        <fullName evidence="4">PP2C family protein-serine/threonine phosphatase</fullName>
    </submittedName>
</protein>
<dbReference type="Proteomes" id="UP001500416">
    <property type="component" value="Unassembled WGS sequence"/>
</dbReference>
<accession>A0ABN0UFZ6</accession>
<sequence>MNEDHAAHGRPPDHAADRAAEQQRSLVQAWQRSELSTEELWLRYFGLGGEAGFLDVDAYVHGLGGLAPLERDVLAHAVNERLDELAWAHRAGYSRPYRDSTPRSEPFAALVRLLEGSELAPPDRLPAVAEAAAKALGVTITVRLVDYEQRLLRPMAFPGRPTGPAEALEDADTTLPGRAEALDADTTLPGPTEALEVDTTLAGRAYQQVRIFPAEGPGGPRLWVPLLDGAERLGVLEVEVEDGDDLHDPGLRTQCRWLSMLLGHLVTLLSQYGDGVDRTRRPEKRTVNAELIWSLLPPLTAGVDSFVVSGVLEPRHSVSGDAFDYALSETTATLVVLDADGRDVRSGLVAAAALSAHRSARHAGLGLVEQARTMDETLRRQFGGDVSATAVLVELDLATGRLSYLNAGHPRPLVLRGGQGGFPLAGGGCRPLGSGLDEVAVGEEVLRPDDWLVLYTDGVTGASDAGGTPFGEPRLVDFLRREAAAGNPPPETARRLVRAVLAHQGGTLRDDAAVLLARWAHPDRILP</sequence>
<proteinExistence type="predicted"/>
<evidence type="ECO:0000313" key="5">
    <source>
        <dbReference type="Proteomes" id="UP001500416"/>
    </source>
</evidence>
<feature type="compositionally biased region" description="Basic and acidic residues" evidence="2">
    <location>
        <begin position="1"/>
        <end position="21"/>
    </location>
</feature>
<dbReference type="SMART" id="SM00331">
    <property type="entry name" value="PP2C_SIG"/>
    <property type="match status" value="1"/>
</dbReference>